<name>A0A0C3AL41_SERVB</name>
<organism evidence="1 2">
    <name type="scientific">Serendipita vermifera MAFF 305830</name>
    <dbReference type="NCBI Taxonomy" id="933852"/>
    <lineage>
        <taxon>Eukaryota</taxon>
        <taxon>Fungi</taxon>
        <taxon>Dikarya</taxon>
        <taxon>Basidiomycota</taxon>
        <taxon>Agaricomycotina</taxon>
        <taxon>Agaricomycetes</taxon>
        <taxon>Sebacinales</taxon>
        <taxon>Serendipitaceae</taxon>
        <taxon>Serendipita</taxon>
    </lineage>
</organism>
<gene>
    <name evidence="1" type="ORF">M408DRAFT_124138</name>
</gene>
<dbReference type="HOGENOM" id="CLU_2924156_0_0_1"/>
<reference evidence="2" key="2">
    <citation type="submission" date="2015-01" db="EMBL/GenBank/DDBJ databases">
        <title>Evolutionary Origins and Diversification of the Mycorrhizal Mutualists.</title>
        <authorList>
            <consortium name="DOE Joint Genome Institute"/>
            <consortium name="Mycorrhizal Genomics Consortium"/>
            <person name="Kohler A."/>
            <person name="Kuo A."/>
            <person name="Nagy L.G."/>
            <person name="Floudas D."/>
            <person name="Copeland A."/>
            <person name="Barry K.W."/>
            <person name="Cichocki N."/>
            <person name="Veneault-Fourrey C."/>
            <person name="LaButti K."/>
            <person name="Lindquist E.A."/>
            <person name="Lipzen A."/>
            <person name="Lundell T."/>
            <person name="Morin E."/>
            <person name="Murat C."/>
            <person name="Riley R."/>
            <person name="Ohm R."/>
            <person name="Sun H."/>
            <person name="Tunlid A."/>
            <person name="Henrissat B."/>
            <person name="Grigoriev I.V."/>
            <person name="Hibbett D.S."/>
            <person name="Martin F."/>
        </authorList>
    </citation>
    <scope>NUCLEOTIDE SEQUENCE [LARGE SCALE GENOMIC DNA]</scope>
    <source>
        <strain evidence="2">MAFF 305830</strain>
    </source>
</reference>
<reference evidence="1 2" key="1">
    <citation type="submission" date="2014-04" db="EMBL/GenBank/DDBJ databases">
        <authorList>
            <consortium name="DOE Joint Genome Institute"/>
            <person name="Kuo A."/>
            <person name="Zuccaro A."/>
            <person name="Kohler A."/>
            <person name="Nagy L.G."/>
            <person name="Floudas D."/>
            <person name="Copeland A."/>
            <person name="Barry K.W."/>
            <person name="Cichocki N."/>
            <person name="Veneault-Fourrey C."/>
            <person name="LaButti K."/>
            <person name="Lindquist E.A."/>
            <person name="Lipzen A."/>
            <person name="Lundell T."/>
            <person name="Morin E."/>
            <person name="Murat C."/>
            <person name="Sun H."/>
            <person name="Tunlid A."/>
            <person name="Henrissat B."/>
            <person name="Grigoriev I.V."/>
            <person name="Hibbett D.S."/>
            <person name="Martin F."/>
            <person name="Nordberg H.P."/>
            <person name="Cantor M.N."/>
            <person name="Hua S.X."/>
        </authorList>
    </citation>
    <scope>NUCLEOTIDE SEQUENCE [LARGE SCALE GENOMIC DNA]</scope>
    <source>
        <strain evidence="1 2">MAFF 305830</strain>
    </source>
</reference>
<sequence>MRDRSGLGSLTFPSSTTLWISRIKSHLLVFQEWLRIRMDIITVSLRKRARFERTARGFRRC</sequence>
<proteinExistence type="predicted"/>
<dbReference type="Proteomes" id="UP000054097">
    <property type="component" value="Unassembled WGS sequence"/>
</dbReference>
<dbReference type="AlphaFoldDB" id="A0A0C3AL41"/>
<keyword evidence="2" id="KW-1185">Reference proteome</keyword>
<dbReference type="EMBL" id="KN824410">
    <property type="protein sequence ID" value="KIM20759.1"/>
    <property type="molecule type" value="Genomic_DNA"/>
</dbReference>
<accession>A0A0C3AL41</accession>
<evidence type="ECO:0000313" key="1">
    <source>
        <dbReference type="EMBL" id="KIM20759.1"/>
    </source>
</evidence>
<evidence type="ECO:0000313" key="2">
    <source>
        <dbReference type="Proteomes" id="UP000054097"/>
    </source>
</evidence>
<protein>
    <submittedName>
        <fullName evidence="1">Uncharacterized protein</fullName>
    </submittedName>
</protein>